<dbReference type="PANTHER" id="PTHR30055:SF238">
    <property type="entry name" value="MYCOFACTOCIN BIOSYNTHESIS TRANSCRIPTIONAL REGULATOR MFTR-RELATED"/>
    <property type="match status" value="1"/>
</dbReference>
<accession>A0A916SJ92</accession>
<dbReference type="GO" id="GO:0003700">
    <property type="term" value="F:DNA-binding transcription factor activity"/>
    <property type="evidence" value="ECO:0007669"/>
    <property type="project" value="TreeGrafter"/>
</dbReference>
<evidence type="ECO:0000259" key="5">
    <source>
        <dbReference type="PROSITE" id="PS50977"/>
    </source>
</evidence>
<feature type="DNA-binding region" description="H-T-H motif" evidence="4">
    <location>
        <begin position="29"/>
        <end position="48"/>
    </location>
</feature>
<comment type="caution">
    <text evidence="6">The sequence shown here is derived from an EMBL/GenBank/DDBJ whole genome shotgun (WGS) entry which is preliminary data.</text>
</comment>
<dbReference type="SUPFAM" id="SSF46689">
    <property type="entry name" value="Homeodomain-like"/>
    <property type="match status" value="1"/>
</dbReference>
<dbReference type="EMBL" id="BMGB01000001">
    <property type="protein sequence ID" value="GGB03031.1"/>
    <property type="molecule type" value="Genomic_DNA"/>
</dbReference>
<dbReference type="InterPro" id="IPR009057">
    <property type="entry name" value="Homeodomain-like_sf"/>
</dbReference>
<evidence type="ECO:0000256" key="1">
    <source>
        <dbReference type="ARBA" id="ARBA00023015"/>
    </source>
</evidence>
<keyword evidence="7" id="KW-1185">Reference proteome</keyword>
<gene>
    <name evidence="6" type="ORF">GCM10010979_17080</name>
</gene>
<reference evidence="6" key="1">
    <citation type="journal article" date="2014" name="Int. J. Syst. Evol. Microbiol.">
        <title>Complete genome sequence of Corynebacterium casei LMG S-19264T (=DSM 44701T), isolated from a smear-ripened cheese.</title>
        <authorList>
            <consortium name="US DOE Joint Genome Institute (JGI-PGF)"/>
            <person name="Walter F."/>
            <person name="Albersmeier A."/>
            <person name="Kalinowski J."/>
            <person name="Ruckert C."/>
        </authorList>
    </citation>
    <scope>NUCLEOTIDE SEQUENCE</scope>
    <source>
        <strain evidence="6">CGMCC 1.12813</strain>
    </source>
</reference>
<dbReference type="InterPro" id="IPR001647">
    <property type="entry name" value="HTH_TetR"/>
</dbReference>
<evidence type="ECO:0000313" key="6">
    <source>
        <dbReference type="EMBL" id="GGB03031.1"/>
    </source>
</evidence>
<protein>
    <submittedName>
        <fullName evidence="6">TetR family transcriptional regulator</fullName>
    </submittedName>
</protein>
<dbReference type="RefSeq" id="WP_188510212.1">
    <property type="nucleotide sequence ID" value="NZ_BMGB01000001.1"/>
</dbReference>
<sequence>MGRWEPGARERLQGAALSLYSGKGFEVTTVAEIAQVAGLTERTFYRYFADKREVLFAIYDEFTRPFLDGIEGAPQGARPMEIMAAAVATASEFFTVDRQPYSRTRQSVIMANPELHERELLKLASLAATLATALRERGVKQTAATLAAEMGVTVYRVSFELWIADGETRPMAEIASGVFAELGVLTGPA</sequence>
<evidence type="ECO:0000256" key="4">
    <source>
        <dbReference type="PROSITE-ProRule" id="PRU00335"/>
    </source>
</evidence>
<keyword evidence="1" id="KW-0805">Transcription regulation</keyword>
<keyword evidence="3" id="KW-0804">Transcription</keyword>
<organism evidence="6 7">
    <name type="scientific">Conyzicola nivalis</name>
    <dbReference type="NCBI Taxonomy" id="1477021"/>
    <lineage>
        <taxon>Bacteria</taxon>
        <taxon>Bacillati</taxon>
        <taxon>Actinomycetota</taxon>
        <taxon>Actinomycetes</taxon>
        <taxon>Micrococcales</taxon>
        <taxon>Microbacteriaceae</taxon>
        <taxon>Conyzicola</taxon>
    </lineage>
</organism>
<name>A0A916SJ92_9MICO</name>
<dbReference type="Proteomes" id="UP000606922">
    <property type="component" value="Unassembled WGS sequence"/>
</dbReference>
<evidence type="ECO:0000256" key="2">
    <source>
        <dbReference type="ARBA" id="ARBA00023125"/>
    </source>
</evidence>
<dbReference type="Pfam" id="PF00440">
    <property type="entry name" value="TetR_N"/>
    <property type="match status" value="1"/>
</dbReference>
<dbReference type="PROSITE" id="PS01081">
    <property type="entry name" value="HTH_TETR_1"/>
    <property type="match status" value="1"/>
</dbReference>
<reference evidence="6" key="2">
    <citation type="submission" date="2020-09" db="EMBL/GenBank/DDBJ databases">
        <authorList>
            <person name="Sun Q."/>
            <person name="Zhou Y."/>
        </authorList>
    </citation>
    <scope>NUCLEOTIDE SEQUENCE</scope>
    <source>
        <strain evidence="6">CGMCC 1.12813</strain>
    </source>
</reference>
<proteinExistence type="predicted"/>
<dbReference type="GO" id="GO:0000976">
    <property type="term" value="F:transcription cis-regulatory region binding"/>
    <property type="evidence" value="ECO:0007669"/>
    <property type="project" value="TreeGrafter"/>
</dbReference>
<dbReference type="PROSITE" id="PS50977">
    <property type="entry name" value="HTH_TETR_2"/>
    <property type="match status" value="1"/>
</dbReference>
<evidence type="ECO:0000256" key="3">
    <source>
        <dbReference type="ARBA" id="ARBA00023163"/>
    </source>
</evidence>
<evidence type="ECO:0000313" key="7">
    <source>
        <dbReference type="Proteomes" id="UP000606922"/>
    </source>
</evidence>
<dbReference type="InterPro" id="IPR050109">
    <property type="entry name" value="HTH-type_TetR-like_transc_reg"/>
</dbReference>
<dbReference type="InterPro" id="IPR023772">
    <property type="entry name" value="DNA-bd_HTH_TetR-type_CS"/>
</dbReference>
<dbReference type="Gene3D" id="1.10.357.10">
    <property type="entry name" value="Tetracycline Repressor, domain 2"/>
    <property type="match status" value="1"/>
</dbReference>
<keyword evidence="2 4" id="KW-0238">DNA-binding</keyword>
<dbReference type="PANTHER" id="PTHR30055">
    <property type="entry name" value="HTH-TYPE TRANSCRIPTIONAL REGULATOR RUTR"/>
    <property type="match status" value="1"/>
</dbReference>
<dbReference type="PRINTS" id="PR00455">
    <property type="entry name" value="HTHTETR"/>
</dbReference>
<feature type="domain" description="HTH tetR-type" evidence="5">
    <location>
        <begin position="6"/>
        <end position="66"/>
    </location>
</feature>
<dbReference type="AlphaFoldDB" id="A0A916SJ92"/>